<dbReference type="RefSeq" id="WP_389360362.1">
    <property type="nucleotide sequence ID" value="NZ_JBIACK010000003.1"/>
</dbReference>
<organism evidence="2 3">
    <name type="scientific">Cytobacillus spartinae</name>
    <dbReference type="NCBI Taxonomy" id="3299023"/>
    <lineage>
        <taxon>Bacteria</taxon>
        <taxon>Bacillati</taxon>
        <taxon>Bacillota</taxon>
        <taxon>Bacilli</taxon>
        <taxon>Bacillales</taxon>
        <taxon>Bacillaceae</taxon>
        <taxon>Cytobacillus</taxon>
    </lineage>
</organism>
<comment type="caution">
    <text evidence="2">The sequence shown here is derived from an EMBL/GenBank/DDBJ whole genome shotgun (WGS) entry which is preliminary data.</text>
</comment>
<evidence type="ECO:0008006" key="4">
    <source>
        <dbReference type="Google" id="ProtNLM"/>
    </source>
</evidence>
<evidence type="ECO:0000313" key="2">
    <source>
        <dbReference type="EMBL" id="MFE8700817.1"/>
    </source>
</evidence>
<keyword evidence="1" id="KW-0175">Coiled coil</keyword>
<reference evidence="2 3" key="1">
    <citation type="submission" date="2024-08" db="EMBL/GenBank/DDBJ databases">
        <title>Two novel Cytobacillus novel species.</title>
        <authorList>
            <person name="Liu G."/>
        </authorList>
    </citation>
    <scope>NUCLEOTIDE SEQUENCE [LARGE SCALE GENOMIC DNA]</scope>
    <source>
        <strain evidence="2 3">FJAT-54145</strain>
    </source>
</reference>
<evidence type="ECO:0000313" key="3">
    <source>
        <dbReference type="Proteomes" id="UP001601059"/>
    </source>
</evidence>
<evidence type="ECO:0000256" key="1">
    <source>
        <dbReference type="SAM" id="Coils"/>
    </source>
</evidence>
<name>A0ABW6KDQ0_9BACI</name>
<keyword evidence="3" id="KW-1185">Reference proteome</keyword>
<accession>A0ABW6KDQ0</accession>
<gene>
    <name evidence="2" type="ORF">ACFYKX_09340</name>
</gene>
<dbReference type="EMBL" id="JBIACK010000003">
    <property type="protein sequence ID" value="MFE8700817.1"/>
    <property type="molecule type" value="Genomic_DNA"/>
</dbReference>
<feature type="coiled-coil region" evidence="1">
    <location>
        <begin position="31"/>
        <end position="65"/>
    </location>
</feature>
<dbReference type="Proteomes" id="UP001601059">
    <property type="component" value="Unassembled WGS sequence"/>
</dbReference>
<proteinExistence type="predicted"/>
<protein>
    <recommendedName>
        <fullName evidence="4">Spore coat protein W</fullName>
    </recommendedName>
</protein>
<sequence length="67" mass="7892">MNEKKLPEISKSLISLHVKDILKKNKGLNLRTLSETEKKEIKKVIEDLQERVDEFVKQASEKKEKEE</sequence>